<accession>A0ACC0G687</accession>
<gene>
    <name evidence="1" type="ORF">LOK49_LG10G01639</name>
</gene>
<evidence type="ECO:0000313" key="2">
    <source>
        <dbReference type="Proteomes" id="UP001060215"/>
    </source>
</evidence>
<proteinExistence type="predicted"/>
<name>A0ACC0G687_9ERIC</name>
<dbReference type="Proteomes" id="UP001060215">
    <property type="component" value="Chromosome 10"/>
</dbReference>
<dbReference type="EMBL" id="CM045767">
    <property type="protein sequence ID" value="KAI7996079.1"/>
    <property type="molecule type" value="Genomic_DNA"/>
</dbReference>
<keyword evidence="2" id="KW-1185">Reference proteome</keyword>
<sequence length="122" mass="13372">MIAIEEMAGMDVLCSDKTRTLTLNRLTVDRNLVEELQVATNGFSEDNKLGEGGFGSVYWGRTSDGLQITVKKLKSLNSKAEIEFAIVRGYCAGGAEQCLIEEKHPEVRGAHGCYNFAPNTDQ</sequence>
<evidence type="ECO:0000313" key="1">
    <source>
        <dbReference type="EMBL" id="KAI7996079.1"/>
    </source>
</evidence>
<organism evidence="1 2">
    <name type="scientific">Camellia lanceoleosa</name>
    <dbReference type="NCBI Taxonomy" id="1840588"/>
    <lineage>
        <taxon>Eukaryota</taxon>
        <taxon>Viridiplantae</taxon>
        <taxon>Streptophyta</taxon>
        <taxon>Embryophyta</taxon>
        <taxon>Tracheophyta</taxon>
        <taxon>Spermatophyta</taxon>
        <taxon>Magnoliopsida</taxon>
        <taxon>eudicotyledons</taxon>
        <taxon>Gunneridae</taxon>
        <taxon>Pentapetalae</taxon>
        <taxon>asterids</taxon>
        <taxon>Ericales</taxon>
        <taxon>Theaceae</taxon>
        <taxon>Camellia</taxon>
    </lineage>
</organism>
<comment type="caution">
    <text evidence="1">The sequence shown here is derived from an EMBL/GenBank/DDBJ whole genome shotgun (WGS) entry which is preliminary data.</text>
</comment>
<reference evidence="1 2" key="1">
    <citation type="journal article" date="2022" name="Plant J.">
        <title>Chromosome-level genome of Camellia lanceoleosa provides a valuable resource for understanding genome evolution and self-incompatibility.</title>
        <authorList>
            <person name="Gong W."/>
            <person name="Xiao S."/>
            <person name="Wang L."/>
            <person name="Liao Z."/>
            <person name="Chang Y."/>
            <person name="Mo W."/>
            <person name="Hu G."/>
            <person name="Li W."/>
            <person name="Zhao G."/>
            <person name="Zhu H."/>
            <person name="Hu X."/>
            <person name="Ji K."/>
            <person name="Xiang X."/>
            <person name="Song Q."/>
            <person name="Yuan D."/>
            <person name="Jin S."/>
            <person name="Zhang L."/>
        </authorList>
    </citation>
    <scope>NUCLEOTIDE SEQUENCE [LARGE SCALE GENOMIC DNA]</scope>
    <source>
        <strain evidence="1">SQ_2022a</strain>
    </source>
</reference>
<protein>
    <submittedName>
        <fullName evidence="1">PTI1-like tyrosine-protein kinase</fullName>
    </submittedName>
</protein>